<dbReference type="Pfam" id="PF13489">
    <property type="entry name" value="Methyltransf_23"/>
    <property type="match status" value="1"/>
</dbReference>
<dbReference type="Proteomes" id="UP000319771">
    <property type="component" value="Unassembled WGS sequence"/>
</dbReference>
<dbReference type="InterPro" id="IPR029063">
    <property type="entry name" value="SAM-dependent_MTases_sf"/>
</dbReference>
<organism evidence="1 2">
    <name type="scientific">Eiseniibacteriota bacterium</name>
    <dbReference type="NCBI Taxonomy" id="2212470"/>
    <lineage>
        <taxon>Bacteria</taxon>
        <taxon>Candidatus Eiseniibacteriota</taxon>
    </lineage>
</organism>
<dbReference type="SUPFAM" id="SSF53335">
    <property type="entry name" value="S-adenosyl-L-methionine-dependent methyltransferases"/>
    <property type="match status" value="1"/>
</dbReference>
<name>A0A538UAG5_UNCEI</name>
<accession>A0A538UAG5</accession>
<dbReference type="EMBL" id="VBPB01000096">
    <property type="protein sequence ID" value="TMQ72709.1"/>
    <property type="molecule type" value="Genomic_DNA"/>
</dbReference>
<evidence type="ECO:0000313" key="2">
    <source>
        <dbReference type="Proteomes" id="UP000319771"/>
    </source>
</evidence>
<proteinExistence type="predicted"/>
<dbReference type="Gene3D" id="3.40.50.150">
    <property type="entry name" value="Vaccinia Virus protein VP39"/>
    <property type="match status" value="1"/>
</dbReference>
<keyword evidence="1" id="KW-0489">Methyltransferase</keyword>
<protein>
    <submittedName>
        <fullName evidence="1">Methyltransferase domain-containing protein</fullName>
    </submittedName>
</protein>
<reference evidence="1 2" key="1">
    <citation type="journal article" date="2019" name="Nat. Microbiol.">
        <title>Mediterranean grassland soil C-N compound turnover is dependent on rainfall and depth, and is mediated by genomically divergent microorganisms.</title>
        <authorList>
            <person name="Diamond S."/>
            <person name="Andeer P.F."/>
            <person name="Li Z."/>
            <person name="Crits-Christoph A."/>
            <person name="Burstein D."/>
            <person name="Anantharaman K."/>
            <person name="Lane K.R."/>
            <person name="Thomas B.C."/>
            <person name="Pan C."/>
            <person name="Northen T.R."/>
            <person name="Banfield J.F."/>
        </authorList>
    </citation>
    <scope>NUCLEOTIDE SEQUENCE [LARGE SCALE GENOMIC DNA]</scope>
    <source>
        <strain evidence="1">WS_11</strain>
    </source>
</reference>
<dbReference type="AlphaFoldDB" id="A0A538UAG5"/>
<sequence>MSARLAAGPMASGAHKPVRAPGEPPLFLHELIADAPPGARVLDAGCGPGSWRYGDRPDLDVVGFDVKFPPGPPPQSPRVSVLRADLARVPLRDGCVDLTVCHYVLEHVSALEPCCDELSRVTRLGGTLYLSVPRAASFDDRLYRFAGYFAKYALLKLGKRLEHQQRFDLDSLLGQFEARGFAAVALARVPAGFSWMNDARTKPLQGPFTEVLAWLHRVFALDLARDANVVLTLRKTGVPGARGTAVERRVTHVCRECGEHSVVDFEAPLPERWICPWCGKPNPLGRLR</sequence>
<dbReference type="GO" id="GO:0032259">
    <property type="term" value="P:methylation"/>
    <property type="evidence" value="ECO:0007669"/>
    <property type="project" value="UniProtKB-KW"/>
</dbReference>
<dbReference type="GO" id="GO:0008168">
    <property type="term" value="F:methyltransferase activity"/>
    <property type="evidence" value="ECO:0007669"/>
    <property type="project" value="UniProtKB-KW"/>
</dbReference>
<keyword evidence="1" id="KW-0808">Transferase</keyword>
<evidence type="ECO:0000313" key="1">
    <source>
        <dbReference type="EMBL" id="TMQ72709.1"/>
    </source>
</evidence>
<comment type="caution">
    <text evidence="1">The sequence shown here is derived from an EMBL/GenBank/DDBJ whole genome shotgun (WGS) entry which is preliminary data.</text>
</comment>
<gene>
    <name evidence="1" type="ORF">E6K81_06645</name>
</gene>